<feature type="repeat" description="WD" evidence="3">
    <location>
        <begin position="561"/>
        <end position="593"/>
    </location>
</feature>
<feature type="repeat" description="WD" evidence="3">
    <location>
        <begin position="765"/>
        <end position="797"/>
    </location>
</feature>
<feature type="repeat" description="WD" evidence="3">
    <location>
        <begin position="684"/>
        <end position="715"/>
    </location>
</feature>
<organism evidence="5 6">
    <name type="scientific">Gloeomargarita lithophora Alchichica-D10</name>
    <dbReference type="NCBI Taxonomy" id="1188229"/>
    <lineage>
        <taxon>Bacteria</taxon>
        <taxon>Bacillati</taxon>
        <taxon>Cyanobacteriota</taxon>
        <taxon>Cyanophyceae</taxon>
        <taxon>Gloeomargaritales</taxon>
        <taxon>Gloeomargaritaceae</taxon>
        <taxon>Gloeomargarita</taxon>
    </lineage>
</organism>
<dbReference type="InterPro" id="IPR001680">
    <property type="entry name" value="WD40_rpt"/>
</dbReference>
<dbReference type="SUPFAM" id="SSF52540">
    <property type="entry name" value="P-loop containing nucleoside triphosphate hydrolases"/>
    <property type="match status" value="1"/>
</dbReference>
<dbReference type="KEGG" id="glt:GlitD10_1582"/>
<dbReference type="Gene3D" id="3.40.50.300">
    <property type="entry name" value="P-loop containing nucleotide triphosphate hydrolases"/>
    <property type="match status" value="1"/>
</dbReference>
<dbReference type="EMBL" id="CP017675">
    <property type="protein sequence ID" value="APB33906.1"/>
    <property type="molecule type" value="Genomic_DNA"/>
</dbReference>
<dbReference type="CDD" id="cd00200">
    <property type="entry name" value="WD40"/>
    <property type="match status" value="2"/>
</dbReference>
<dbReference type="InterPro" id="IPR036322">
    <property type="entry name" value="WD40_repeat_dom_sf"/>
</dbReference>
<feature type="repeat" description="WD" evidence="3">
    <location>
        <begin position="847"/>
        <end position="877"/>
    </location>
</feature>
<keyword evidence="1 3" id="KW-0853">WD repeat</keyword>
<accession>A0A1J0AD91</accession>
<dbReference type="AlphaFoldDB" id="A0A1J0AD91"/>
<evidence type="ECO:0000313" key="6">
    <source>
        <dbReference type="Proteomes" id="UP000180235"/>
    </source>
</evidence>
<evidence type="ECO:0000256" key="1">
    <source>
        <dbReference type="ARBA" id="ARBA00022574"/>
    </source>
</evidence>
<feature type="repeat" description="WD" evidence="3">
    <location>
        <begin position="643"/>
        <end position="675"/>
    </location>
</feature>
<dbReference type="STRING" id="1188229.GlitD10_1582"/>
<dbReference type="SMART" id="SM00320">
    <property type="entry name" value="WD40"/>
    <property type="match status" value="14"/>
</dbReference>
<feature type="region of interest" description="Disordered" evidence="4">
    <location>
        <begin position="1152"/>
        <end position="1173"/>
    </location>
</feature>
<dbReference type="InterPro" id="IPR027417">
    <property type="entry name" value="P-loop_NTPase"/>
</dbReference>
<dbReference type="InterPro" id="IPR015943">
    <property type="entry name" value="WD40/YVTN_repeat-like_dom_sf"/>
</dbReference>
<dbReference type="Proteomes" id="UP000180235">
    <property type="component" value="Chromosome"/>
</dbReference>
<feature type="repeat" description="WD" evidence="3">
    <location>
        <begin position="1050"/>
        <end position="1083"/>
    </location>
</feature>
<dbReference type="Pfam" id="PF14516">
    <property type="entry name" value="AAA_35"/>
    <property type="match status" value="1"/>
</dbReference>
<dbReference type="PANTHER" id="PTHR22847:SF637">
    <property type="entry name" value="WD REPEAT DOMAIN 5B"/>
    <property type="match status" value="1"/>
</dbReference>
<dbReference type="Pfam" id="PF00400">
    <property type="entry name" value="WD40"/>
    <property type="match status" value="13"/>
</dbReference>
<sequence>MGSFYHVGGCLPIETPDYVVRQADQELYESIKNGEFCYVLNARQMGKSSLKVRTMQQLQSEGYACASIDITAIGTTDISLEQWYAGMIYRIGEDLGLEDCFDVDDWWVEKQLLSVVQRFSLFLEAVVLAHIPAPIVIFIDEIDSILSLSFPLDDFFAAIRACYNARADHPEYQRLTFVIIGVTTPSELIQDRSRTPFNIGKAIPLTGFTPAEAAPLQMGLAPQAAHPEAVLREILAWTGGQPFLTQKICRLVTATPGLIRAGQEGEAVAAVVRQRVIDHWEVQDEPEHLKTIRDRLLQGAGSAQGRLLALVQQLLSAGGGLAAADSPEQMHLRLTGLVVKDQGHLRVFNPVYGGIFTPEWVAARLAELRPPIFTELFKAWQKAVPGEQPAFLLRGQGLTEVEAWAQDKRLHPLEEEFLRLSRTAERTETLQQLAWEQKERLLAEQQRDVVAGEAKILTQAKEKAERWVRFGAGILLVTVVAALTVGEIMRRRTLQQVTRAEVQLTLVQAKEALLNHYGIEAMTLVLTAAHRWQKYGDTAETQAVAAALQRALHSVDERNRLEGHSNSDLSAAWSADGARIITASDDRTARVWSAQGRLLLTLAGHDKSVRHASFSPDGQRMATASEDGTVRIWDRQGRLQRVLRGHQGVVWWVSFRPDGAEILTAGDDRSIRVWNRQGEVERILTGHGDSVRSAVFDPQGRGILSASKDGTARLWPAQGAPLILRGHRDWVRSAEFSPDGQTIITASRDGTARLWNRQGQRLGVIQGSTNQMWSARFSPDGQRIITANNDGTAQVWSRQGAALLTLSGHRNAVRSASFSPDGRWILTGGDDGTARIWRTRRPLLAQWVGHQAPITSVAWHPQGTLVTAAEDGTVRWWRDQGQLLKTLTYPGAIWRRVSVSPDGTNLLVTSENQGAYLLNSLGQTTFSLPHPAGVWAGSFRPDGQAILTGADDGVGRLWNLQGQLEQTFTGHQGWVRSATFSPDGQFLLTAGEDRNAHIWNAQGEKVQQLTGHQGWVRRAVYSPDGTHILTASRDGTARLWHPQGAWLSEFKGHQLSLWDGQFNPDGTQVITASEDRTARVWTLAGHLLYELQGHQDSVQSAAFSPDGQKIVTVSRDRRVRIWPALPIATDLKTLISQTCLALQDYLRTNPNASPQTRQICSKDLGSPNLKSPR</sequence>
<reference evidence="5 6" key="1">
    <citation type="submission" date="2016-10" db="EMBL/GenBank/DDBJ databases">
        <title>Description of Gloeomargarita lithophora gen. nov., sp. nov., a thylakoid-bearing basal-branching cyanobacterium with intracellular carbonates, and proposal for Gloeomargaritales ord. nov.</title>
        <authorList>
            <person name="Moreira D."/>
            <person name="Tavera R."/>
            <person name="Benzerara K."/>
            <person name="Skouri-Panet F."/>
            <person name="Couradeau E."/>
            <person name="Gerard E."/>
            <person name="Loussert C."/>
            <person name="Novelo E."/>
            <person name="Zivanovic Y."/>
            <person name="Lopez-Garcia P."/>
        </authorList>
    </citation>
    <scope>NUCLEOTIDE SEQUENCE [LARGE SCALE GENOMIC DNA]</scope>
    <source>
        <strain evidence="5 6">D10</strain>
    </source>
</reference>
<feature type="repeat" description="WD" evidence="3">
    <location>
        <begin position="602"/>
        <end position="634"/>
    </location>
</feature>
<dbReference type="PROSITE" id="PS50294">
    <property type="entry name" value="WD_REPEATS_REGION"/>
    <property type="match status" value="13"/>
</dbReference>
<dbReference type="SUPFAM" id="SSF50998">
    <property type="entry name" value="Quinoprotein alcohol dehydrogenase-like"/>
    <property type="match status" value="1"/>
</dbReference>
<dbReference type="InterPro" id="IPR020472">
    <property type="entry name" value="WD40_PAC1"/>
</dbReference>
<keyword evidence="6" id="KW-1185">Reference proteome</keyword>
<dbReference type="RefSeq" id="WP_071454424.1">
    <property type="nucleotide sequence ID" value="NZ_CP017675.1"/>
</dbReference>
<feature type="repeat" description="WD" evidence="3">
    <location>
        <begin position="927"/>
        <end position="961"/>
    </location>
</feature>
<dbReference type="Gene3D" id="2.130.10.10">
    <property type="entry name" value="YVTN repeat-like/Quinoprotein amine dehydrogenase"/>
    <property type="match status" value="5"/>
</dbReference>
<protein>
    <submittedName>
        <fullName evidence="5">WD40 repeat-containing protein</fullName>
    </submittedName>
</protein>
<feature type="repeat" description="WD" evidence="3">
    <location>
        <begin position="1009"/>
        <end position="1040"/>
    </location>
</feature>
<name>A0A1J0AD91_9CYAN</name>
<feature type="repeat" description="WD" evidence="3">
    <location>
        <begin position="968"/>
        <end position="1009"/>
    </location>
</feature>
<evidence type="ECO:0000256" key="3">
    <source>
        <dbReference type="PROSITE-ProRule" id="PRU00221"/>
    </source>
</evidence>
<gene>
    <name evidence="5" type="ORF">GlitD10_1582</name>
</gene>
<evidence type="ECO:0000256" key="4">
    <source>
        <dbReference type="SAM" id="MobiDB-lite"/>
    </source>
</evidence>
<feature type="repeat" description="WD" evidence="3">
    <location>
        <begin position="1091"/>
        <end position="1122"/>
    </location>
</feature>
<evidence type="ECO:0000256" key="2">
    <source>
        <dbReference type="ARBA" id="ARBA00022737"/>
    </source>
</evidence>
<keyword evidence="2" id="KW-0677">Repeat</keyword>
<dbReference type="OrthoDB" id="580957at2"/>
<dbReference type="PANTHER" id="PTHR22847">
    <property type="entry name" value="WD40 REPEAT PROTEIN"/>
    <property type="match status" value="1"/>
</dbReference>
<dbReference type="InterPro" id="IPR011047">
    <property type="entry name" value="Quinoprotein_ADH-like_sf"/>
</dbReference>
<evidence type="ECO:0000313" key="5">
    <source>
        <dbReference type="EMBL" id="APB33906.1"/>
    </source>
</evidence>
<dbReference type="PRINTS" id="PR00320">
    <property type="entry name" value="GPROTEINBRPT"/>
</dbReference>
<feature type="repeat" description="WD" evidence="3">
    <location>
        <begin position="724"/>
        <end position="756"/>
    </location>
</feature>
<dbReference type="PROSITE" id="PS50082">
    <property type="entry name" value="WD_REPEATS_2"/>
    <property type="match status" value="13"/>
</dbReference>
<dbReference type="SUPFAM" id="SSF50978">
    <property type="entry name" value="WD40 repeat-like"/>
    <property type="match status" value="1"/>
</dbReference>
<feature type="repeat" description="WD" evidence="3">
    <location>
        <begin position="806"/>
        <end position="837"/>
    </location>
</feature>
<proteinExistence type="predicted"/>